<dbReference type="Gene3D" id="3.30.230.10">
    <property type="match status" value="1"/>
</dbReference>
<dbReference type="STRING" id="1266660.A0A1G4JCZ9"/>
<protein>
    <recommendedName>
        <fullName evidence="4">Homoserine kinase</fullName>
        <ecNumber evidence="3">2.7.1.39</ecNumber>
    </recommendedName>
</protein>
<evidence type="ECO:0000256" key="3">
    <source>
        <dbReference type="ARBA" id="ARBA00012078"/>
    </source>
</evidence>
<keyword evidence="7" id="KW-0791">Threonine biosynthesis</keyword>
<evidence type="ECO:0000256" key="1">
    <source>
        <dbReference type="ARBA" id="ARBA00005015"/>
    </source>
</evidence>
<dbReference type="FunFam" id="3.30.70.890:FF:000016">
    <property type="entry name" value="Homoserine kinase"/>
    <property type="match status" value="1"/>
</dbReference>
<evidence type="ECO:0000256" key="4">
    <source>
        <dbReference type="ARBA" id="ARBA00017858"/>
    </source>
</evidence>
<dbReference type="SUPFAM" id="SSF55060">
    <property type="entry name" value="GHMP Kinase, C-terminal domain"/>
    <property type="match status" value="1"/>
</dbReference>
<dbReference type="Pfam" id="PF08544">
    <property type="entry name" value="GHMP_kinases_C"/>
    <property type="match status" value="1"/>
</dbReference>
<keyword evidence="5" id="KW-0028">Amino-acid biosynthesis</keyword>
<dbReference type="FunFam" id="3.30.230.10:FF:000068">
    <property type="entry name" value="Homoserine kinase"/>
    <property type="match status" value="1"/>
</dbReference>
<evidence type="ECO:0000313" key="15">
    <source>
        <dbReference type="EMBL" id="SCU88049.1"/>
    </source>
</evidence>
<dbReference type="EC" id="2.7.1.39" evidence="3"/>
<evidence type="ECO:0000256" key="11">
    <source>
        <dbReference type="ARBA" id="ARBA00049913"/>
    </source>
</evidence>
<organism evidence="15 16">
    <name type="scientific">Lachancea dasiensis</name>
    <dbReference type="NCBI Taxonomy" id="1072105"/>
    <lineage>
        <taxon>Eukaryota</taxon>
        <taxon>Fungi</taxon>
        <taxon>Dikarya</taxon>
        <taxon>Ascomycota</taxon>
        <taxon>Saccharomycotina</taxon>
        <taxon>Saccharomycetes</taxon>
        <taxon>Saccharomycetales</taxon>
        <taxon>Saccharomycetaceae</taxon>
        <taxon>Lachancea</taxon>
    </lineage>
</organism>
<dbReference type="InterPro" id="IPR006203">
    <property type="entry name" value="GHMP_knse_ATP-bd_CS"/>
</dbReference>
<dbReference type="GO" id="GO:0005524">
    <property type="term" value="F:ATP binding"/>
    <property type="evidence" value="ECO:0007669"/>
    <property type="project" value="UniProtKB-KW"/>
</dbReference>
<dbReference type="PANTHER" id="PTHR20861:SF1">
    <property type="entry name" value="HOMOSERINE KINASE"/>
    <property type="match status" value="1"/>
</dbReference>
<evidence type="ECO:0000256" key="2">
    <source>
        <dbReference type="ARBA" id="ARBA00007370"/>
    </source>
</evidence>
<dbReference type="PANTHER" id="PTHR20861">
    <property type="entry name" value="HOMOSERINE/4-DIPHOSPHOCYTIDYL-2-C-METHYL-D-ERYTHRITOL KINASE"/>
    <property type="match status" value="1"/>
</dbReference>
<evidence type="ECO:0000256" key="12">
    <source>
        <dbReference type="ARBA" id="ARBA00054121"/>
    </source>
</evidence>
<evidence type="ECO:0000259" key="14">
    <source>
        <dbReference type="Pfam" id="PF08544"/>
    </source>
</evidence>
<dbReference type="InterPro" id="IPR020568">
    <property type="entry name" value="Ribosomal_Su5_D2-typ_SF"/>
</dbReference>
<dbReference type="InterPro" id="IPR036554">
    <property type="entry name" value="GHMP_kinase_C_sf"/>
</dbReference>
<dbReference type="AlphaFoldDB" id="A0A1G4JCZ9"/>
<dbReference type="InterPro" id="IPR000870">
    <property type="entry name" value="Homoserine_kinase"/>
</dbReference>
<dbReference type="SUPFAM" id="SSF54211">
    <property type="entry name" value="Ribosomal protein S5 domain 2-like"/>
    <property type="match status" value="1"/>
</dbReference>
<reference evidence="16" key="1">
    <citation type="submission" date="2016-03" db="EMBL/GenBank/DDBJ databases">
        <authorList>
            <person name="Devillers H."/>
        </authorList>
    </citation>
    <scope>NUCLEOTIDE SEQUENCE [LARGE SCALE GENOMIC DNA]</scope>
</reference>
<dbReference type="OrthoDB" id="195231at2759"/>
<dbReference type="HAMAP" id="MF_00384">
    <property type="entry name" value="Homoser_kinase"/>
    <property type="match status" value="1"/>
</dbReference>
<dbReference type="InterPro" id="IPR013750">
    <property type="entry name" value="GHMP_kinase_C_dom"/>
</dbReference>
<proteinExistence type="inferred from homology"/>
<comment type="catalytic activity">
    <reaction evidence="11">
        <text>L-homoserine + ATP = O-phospho-L-homoserine + ADP + H(+)</text>
        <dbReference type="Rhea" id="RHEA:13985"/>
        <dbReference type="ChEBI" id="CHEBI:15378"/>
        <dbReference type="ChEBI" id="CHEBI:30616"/>
        <dbReference type="ChEBI" id="CHEBI:57476"/>
        <dbReference type="ChEBI" id="CHEBI:57590"/>
        <dbReference type="ChEBI" id="CHEBI:456216"/>
        <dbReference type="EC" id="2.7.1.39"/>
    </reaction>
    <physiologicalReaction direction="left-to-right" evidence="11">
        <dbReference type="Rhea" id="RHEA:13986"/>
    </physiologicalReaction>
</comment>
<evidence type="ECO:0000256" key="6">
    <source>
        <dbReference type="ARBA" id="ARBA00022679"/>
    </source>
</evidence>
<keyword evidence="16" id="KW-1185">Reference proteome</keyword>
<dbReference type="NCBIfam" id="TIGR00191">
    <property type="entry name" value="thrB"/>
    <property type="match status" value="1"/>
</dbReference>
<feature type="domain" description="GHMP kinase C-terminal" evidence="14">
    <location>
        <begin position="270"/>
        <end position="335"/>
    </location>
</feature>
<evidence type="ECO:0000256" key="7">
    <source>
        <dbReference type="ARBA" id="ARBA00022697"/>
    </source>
</evidence>
<evidence type="ECO:0000313" key="16">
    <source>
        <dbReference type="Proteomes" id="UP000190274"/>
    </source>
</evidence>
<feature type="domain" description="GHMP kinase N-terminal" evidence="13">
    <location>
        <begin position="73"/>
        <end position="157"/>
    </location>
</feature>
<name>A0A1G4JCZ9_9SACH</name>
<accession>A0A1G4JCZ9</accession>
<sequence length="356" mass="38310">MPRSFKISVPASSANIGPGYDVLGVGLGLYLTLDVEINAKNASATNNDPNNCGISYSEDSEGYSSVPLKSDENLITRTALYVLRCNNNRTFPSGTKVHIHNPIPLGRGLGSSGAAVVAGVMLGNEVGQLGFSKQRMLDYCLMIERHPDNITAAMMGGFVGSFLRDLTPAEMERREIPLSEVLGEPSGGEDTGLVPPSPPMDIGHHVSYKWNKAIKCIAIIPNFEVSTADSRGVLPHAYTAKDLVFNLQRLAVLTTALTQDPPNPQLIYPAMQDRVHQPYRKTLIPGLTEILSSVTPSTYPGLLGICLSGAGPTILALAVDNFEDIAEEIINRFSKKNIGCTWKLLELAYDGAQVSN</sequence>
<evidence type="ECO:0000256" key="5">
    <source>
        <dbReference type="ARBA" id="ARBA00022605"/>
    </source>
</evidence>
<comment type="pathway">
    <text evidence="1">Amino-acid biosynthesis; L-threonine biosynthesis; L-threonine from L-aspartate: step 4/5.</text>
</comment>
<evidence type="ECO:0000256" key="9">
    <source>
        <dbReference type="ARBA" id="ARBA00022777"/>
    </source>
</evidence>
<gene>
    <name evidence="15" type="ORF">LADA_0E07866G</name>
</gene>
<evidence type="ECO:0000256" key="8">
    <source>
        <dbReference type="ARBA" id="ARBA00022741"/>
    </source>
</evidence>
<dbReference type="GO" id="GO:0004413">
    <property type="term" value="F:homoserine kinase activity"/>
    <property type="evidence" value="ECO:0007669"/>
    <property type="project" value="UniProtKB-EC"/>
</dbReference>
<keyword evidence="8" id="KW-0547">Nucleotide-binding</keyword>
<dbReference type="PIRSF" id="PIRSF000676">
    <property type="entry name" value="Homoser_kin"/>
    <property type="match status" value="1"/>
</dbReference>
<evidence type="ECO:0000259" key="13">
    <source>
        <dbReference type="Pfam" id="PF00288"/>
    </source>
</evidence>
<dbReference type="GO" id="GO:0009092">
    <property type="term" value="P:homoserine metabolic process"/>
    <property type="evidence" value="ECO:0007669"/>
    <property type="project" value="EnsemblFungi"/>
</dbReference>
<keyword evidence="6" id="KW-0808">Transferase</keyword>
<dbReference type="PRINTS" id="PR00958">
    <property type="entry name" value="HOMSERKINASE"/>
</dbReference>
<dbReference type="InterPro" id="IPR006204">
    <property type="entry name" value="GHMP_kinase_N_dom"/>
</dbReference>
<evidence type="ECO:0000256" key="10">
    <source>
        <dbReference type="ARBA" id="ARBA00022840"/>
    </source>
</evidence>
<dbReference type="Pfam" id="PF00288">
    <property type="entry name" value="GHMP_kinases_N"/>
    <property type="match status" value="1"/>
</dbReference>
<comment type="similarity">
    <text evidence="2">Belongs to the GHMP kinase family. Homoserine kinase subfamily.</text>
</comment>
<dbReference type="GO" id="GO:0009088">
    <property type="term" value="P:threonine biosynthetic process"/>
    <property type="evidence" value="ECO:0007669"/>
    <property type="project" value="UniProtKB-UniPathway"/>
</dbReference>
<comment type="function">
    <text evidence="12">Commits homoserine to the threonine biosynthesis pathway by catalyzing its O-phosphorylation.</text>
</comment>
<keyword evidence="10" id="KW-0067">ATP-binding</keyword>
<dbReference type="EMBL" id="LT598455">
    <property type="protein sequence ID" value="SCU88049.1"/>
    <property type="molecule type" value="Genomic_DNA"/>
</dbReference>
<dbReference type="Proteomes" id="UP000190274">
    <property type="component" value="Chromosome E"/>
</dbReference>
<dbReference type="Gene3D" id="3.30.70.890">
    <property type="entry name" value="GHMP kinase, C-terminal domain"/>
    <property type="match status" value="1"/>
</dbReference>
<keyword evidence="9" id="KW-0418">Kinase</keyword>
<dbReference type="InterPro" id="IPR014721">
    <property type="entry name" value="Ribsml_uS5_D2-typ_fold_subgr"/>
</dbReference>
<dbReference type="PROSITE" id="PS00627">
    <property type="entry name" value="GHMP_KINASES_ATP"/>
    <property type="match status" value="1"/>
</dbReference>
<dbReference type="UniPathway" id="UPA00050">
    <property type="reaction ID" value="UER00064"/>
</dbReference>